<accession>A0A9P7QHG4</accession>
<feature type="transmembrane region" description="Helical" evidence="1">
    <location>
        <begin position="80"/>
        <end position="102"/>
    </location>
</feature>
<name>A0A9P7QHG4_9HYPO</name>
<comment type="caution">
    <text evidence="2">The sequence shown here is derived from an EMBL/GenBank/DDBJ whole genome shotgun (WGS) entry which is preliminary data.</text>
</comment>
<evidence type="ECO:0000313" key="3">
    <source>
        <dbReference type="Proteomes" id="UP000707071"/>
    </source>
</evidence>
<dbReference type="AlphaFoldDB" id="A0A9P7QHG4"/>
<evidence type="ECO:0000256" key="1">
    <source>
        <dbReference type="SAM" id="Phobius"/>
    </source>
</evidence>
<keyword evidence="1" id="KW-0472">Membrane</keyword>
<keyword evidence="1" id="KW-0812">Transmembrane</keyword>
<proteinExistence type="predicted"/>
<gene>
    <name evidence="2" type="ORF">E4U09_001494</name>
</gene>
<protein>
    <submittedName>
        <fullName evidence="2">Uncharacterized protein</fullName>
    </submittedName>
</protein>
<dbReference type="Proteomes" id="UP000707071">
    <property type="component" value="Unassembled WGS sequence"/>
</dbReference>
<reference evidence="2 3" key="1">
    <citation type="journal article" date="2020" name="bioRxiv">
        <title>Whole genome comparisons of ergot fungi reveals the divergence and evolution of species within the genus Claviceps are the result of varying mechanisms driving genome evolution and host range expansion.</title>
        <authorList>
            <person name="Wyka S.A."/>
            <person name="Mondo S.J."/>
            <person name="Liu M."/>
            <person name="Dettman J."/>
            <person name="Nalam V."/>
            <person name="Broders K.D."/>
        </authorList>
    </citation>
    <scope>NUCLEOTIDE SEQUENCE [LARGE SCALE GENOMIC DNA]</scope>
    <source>
        <strain evidence="2 3">Clav52</strain>
    </source>
</reference>
<keyword evidence="1" id="KW-1133">Transmembrane helix</keyword>
<dbReference type="EMBL" id="SRRH01000156">
    <property type="protein sequence ID" value="KAG6297096.1"/>
    <property type="molecule type" value="Genomic_DNA"/>
</dbReference>
<keyword evidence="3" id="KW-1185">Reference proteome</keyword>
<evidence type="ECO:0000313" key="2">
    <source>
        <dbReference type="EMBL" id="KAG6297096.1"/>
    </source>
</evidence>
<sequence>MLSRAAAAFGRASMTPSSASYAVVRRISSTKRQLLSWPLRPSPPFAPFRRNQLPRDLPIYFPRTAPASNSRGLQRRLRRIVLTTLIYYLCWVSFVWAIAPLWEALNEAAEQFLLENASEEERQEYLEAVAQQEAEPYLAFLACPFATCEVEQPPYKISDPEWPAFLALHEDQQAQTEIKLACADIVRQTIELVPSFAKALEGKKIETRKVELEIHIPAAPPPERCIIGLMLTKEGIFLGSRPMDPYVADQIRTILYPKAVAVGAWTFVDSFCRRAAQSVAKSFGFSSTAPTETTVLEATPGFDGPLFQDFQLALNDATTTCMRQWEVVKDPPIRGSVTIDGVVELLAEDMVMYVSVSAWYHVVQKEFGAMLVKVERAARIPRKPATS</sequence>
<organism evidence="2 3">
    <name type="scientific">Claviceps aff. purpurea</name>
    <dbReference type="NCBI Taxonomy" id="1967640"/>
    <lineage>
        <taxon>Eukaryota</taxon>
        <taxon>Fungi</taxon>
        <taxon>Dikarya</taxon>
        <taxon>Ascomycota</taxon>
        <taxon>Pezizomycotina</taxon>
        <taxon>Sordariomycetes</taxon>
        <taxon>Hypocreomycetidae</taxon>
        <taxon>Hypocreales</taxon>
        <taxon>Clavicipitaceae</taxon>
        <taxon>Claviceps</taxon>
    </lineage>
</organism>